<evidence type="ECO:0000313" key="2">
    <source>
        <dbReference type="Proteomes" id="UP000276133"/>
    </source>
</evidence>
<proteinExistence type="predicted"/>
<dbReference type="EMBL" id="REGN01000902">
    <property type="protein sequence ID" value="RNA38222.1"/>
    <property type="molecule type" value="Genomic_DNA"/>
</dbReference>
<sequence>MNAFVFRKPLETCLKKYSISVKVEAINNIFELEKKLFNFWSNELFVSRLIVNDSPKLPLINSLIKKVSQNHEHIAYLQNNLQKLLIESTQERFASPQFRWQTKCSRLAKQIFCHYLIFEVKKSLEKIIEQKKY</sequence>
<organism evidence="1 2">
    <name type="scientific">Brachionus plicatilis</name>
    <name type="common">Marine rotifer</name>
    <name type="synonym">Brachionus muelleri</name>
    <dbReference type="NCBI Taxonomy" id="10195"/>
    <lineage>
        <taxon>Eukaryota</taxon>
        <taxon>Metazoa</taxon>
        <taxon>Spiralia</taxon>
        <taxon>Gnathifera</taxon>
        <taxon>Rotifera</taxon>
        <taxon>Eurotatoria</taxon>
        <taxon>Monogononta</taxon>
        <taxon>Pseudotrocha</taxon>
        <taxon>Ploima</taxon>
        <taxon>Brachionidae</taxon>
        <taxon>Brachionus</taxon>
    </lineage>
</organism>
<dbReference type="AlphaFoldDB" id="A0A3M7SRB5"/>
<evidence type="ECO:0000313" key="1">
    <source>
        <dbReference type="EMBL" id="RNA38222.1"/>
    </source>
</evidence>
<dbReference type="Proteomes" id="UP000276133">
    <property type="component" value="Unassembled WGS sequence"/>
</dbReference>
<reference evidence="1 2" key="1">
    <citation type="journal article" date="2018" name="Sci. Rep.">
        <title>Genomic signatures of local adaptation to the degree of environmental predictability in rotifers.</title>
        <authorList>
            <person name="Franch-Gras L."/>
            <person name="Hahn C."/>
            <person name="Garcia-Roger E.M."/>
            <person name="Carmona M.J."/>
            <person name="Serra M."/>
            <person name="Gomez A."/>
        </authorList>
    </citation>
    <scope>NUCLEOTIDE SEQUENCE [LARGE SCALE GENOMIC DNA]</scope>
    <source>
        <strain evidence="1">HYR1</strain>
    </source>
</reference>
<comment type="caution">
    <text evidence="1">The sequence shown here is derived from an EMBL/GenBank/DDBJ whole genome shotgun (WGS) entry which is preliminary data.</text>
</comment>
<name>A0A3M7SRB5_BRAPC</name>
<gene>
    <name evidence="1" type="ORF">BpHYR1_005937</name>
</gene>
<keyword evidence="2" id="KW-1185">Reference proteome</keyword>
<protein>
    <submittedName>
        <fullName evidence="1">Uncharacterized protein</fullName>
    </submittedName>
</protein>
<accession>A0A3M7SRB5</accession>